<evidence type="ECO:0000313" key="8">
    <source>
        <dbReference type="Proteomes" id="UP000663866"/>
    </source>
</evidence>
<keyword evidence="1" id="KW-0175">Coiled coil</keyword>
<dbReference type="InterPro" id="IPR029157">
    <property type="entry name" value="CEP44_CC"/>
</dbReference>
<reference evidence="5" key="1">
    <citation type="submission" date="2021-02" db="EMBL/GenBank/DDBJ databases">
        <authorList>
            <person name="Nowell W R."/>
        </authorList>
    </citation>
    <scope>NUCLEOTIDE SEQUENCE</scope>
</reference>
<dbReference type="EMBL" id="CAJOBF010000650">
    <property type="protein sequence ID" value="CAF3849300.1"/>
    <property type="molecule type" value="Genomic_DNA"/>
</dbReference>
<gene>
    <name evidence="6" type="ORF">OVN521_LOCUS13978</name>
    <name evidence="5" type="ORF">UXM345_LOCUS7730</name>
</gene>
<dbReference type="PANTHER" id="PTHR13800">
    <property type="entry name" value="TRANSIENT RECEPTOR POTENTIAL CATION CHANNEL, SUBFAMILY M, MEMBER 6"/>
    <property type="match status" value="1"/>
</dbReference>
<accession>A0A819EE11</accession>
<dbReference type="GO" id="GO:0005886">
    <property type="term" value="C:plasma membrane"/>
    <property type="evidence" value="ECO:0007669"/>
    <property type="project" value="TreeGrafter"/>
</dbReference>
<dbReference type="Pfam" id="PF15007">
    <property type="entry name" value="CEP44"/>
    <property type="match status" value="1"/>
</dbReference>
<evidence type="ECO:0000313" key="5">
    <source>
        <dbReference type="EMBL" id="CAF3849300.1"/>
    </source>
</evidence>
<feature type="domain" description="Centrosomal CEP44" evidence="3">
    <location>
        <begin position="6"/>
        <end position="126"/>
    </location>
</feature>
<dbReference type="EMBL" id="CAJOBG010002081">
    <property type="protein sequence ID" value="CAF3981874.1"/>
    <property type="molecule type" value="Genomic_DNA"/>
</dbReference>
<evidence type="ECO:0000256" key="2">
    <source>
        <dbReference type="SAM" id="MobiDB-lite"/>
    </source>
</evidence>
<evidence type="ECO:0008006" key="9">
    <source>
        <dbReference type="Google" id="ProtNLM"/>
    </source>
</evidence>
<sequence length="753" mass="85861">MLSTGDLQNYLRKLQTELRLIKFRDVDYKSLYAGNPCEFLKIYHYVFLDFNPLFAKNLLDKCNCDFYGKTDSHFIDTMYKALRDHFSYKPPVTKEQFFITGFAERKLQMACDVIALVRQQCKEINLIQQQQQQKRSGASSARLTNGDREKKRASSSTQSASGANTFHPLRDMGLETSKKIDHDIDEFASIQKYHENHHLTMPKQQHIENWLDGSEFESSTHPQNQPQLNEPIPVSIISRLEEQIQMLKVKVEDINARLENATSILQETHSGSNLSSSADISNFNARLVIVENELSMLRRKTPQNNENRVNVIEPRQKQTFVPQGILVDSDEDENMVKSYAVEESTEDFDIVERARSLLENADQLQDSSTISSATFLLENANKILSTFVPENRGRNTLQSHEEINVKFFGTITFSDNKTNQTQFICLLPDASIKDVKELIFRQWCNEPPSLVISIAGGARDYHMKPALLRAFERGLLKVANTTGAWIITNGMNTGIVKLVGKIFQANPNCSRPIHLIGIPDLGGVSDSHQLNVHGANVRYVELRSQETGRVAIEPNHTEFIFVDNGSEQQNGGEIKFRCDLERAISGGLLAPRSRSNSDHPFQSLSGKILRSTQRLNMVPGVLRVVEGGLNTVRTVYDAVVQNRIPVVFIDGSGLCCDLFGETLRLYKKYYARIQCSQSFLKCYIILQLPSRLHHIESKQKFSVFERLSSSRMLSEEISYQLYYVYIRPYNQCVLNIYPIISHTKKQQQMEAYI</sequence>
<dbReference type="Proteomes" id="UP000663866">
    <property type="component" value="Unassembled WGS sequence"/>
</dbReference>
<dbReference type="InterPro" id="IPR041491">
    <property type="entry name" value="TRPM_SLOG"/>
</dbReference>
<dbReference type="Pfam" id="PF18139">
    <property type="entry name" value="LSDAT_euk"/>
    <property type="match status" value="1"/>
</dbReference>
<dbReference type="Proteomes" id="UP000663842">
    <property type="component" value="Unassembled WGS sequence"/>
</dbReference>
<feature type="compositionally biased region" description="Polar residues" evidence="2">
    <location>
        <begin position="134"/>
        <end position="143"/>
    </location>
</feature>
<evidence type="ECO:0000259" key="4">
    <source>
        <dbReference type="Pfam" id="PF18139"/>
    </source>
</evidence>
<protein>
    <recommendedName>
        <fullName evidence="9">TRPM SLOG domain-containing protein</fullName>
    </recommendedName>
</protein>
<feature type="coiled-coil region" evidence="1">
    <location>
        <begin position="237"/>
        <end position="300"/>
    </location>
</feature>
<comment type="caution">
    <text evidence="5">The sequence shown here is derived from an EMBL/GenBank/DDBJ whole genome shotgun (WGS) entry which is preliminary data.</text>
</comment>
<feature type="domain" description="TRPM SLOG" evidence="4">
    <location>
        <begin position="422"/>
        <end position="661"/>
    </location>
</feature>
<name>A0A819EE11_9BILA</name>
<dbReference type="InterPro" id="IPR050927">
    <property type="entry name" value="TRPM"/>
</dbReference>
<dbReference type="GO" id="GO:0005261">
    <property type="term" value="F:monoatomic cation channel activity"/>
    <property type="evidence" value="ECO:0007669"/>
    <property type="project" value="TreeGrafter"/>
</dbReference>
<dbReference type="AlphaFoldDB" id="A0A819EE11"/>
<organism evidence="5 7">
    <name type="scientific">Rotaria magnacalcarata</name>
    <dbReference type="NCBI Taxonomy" id="392030"/>
    <lineage>
        <taxon>Eukaryota</taxon>
        <taxon>Metazoa</taxon>
        <taxon>Spiralia</taxon>
        <taxon>Gnathifera</taxon>
        <taxon>Rotifera</taxon>
        <taxon>Eurotatoria</taxon>
        <taxon>Bdelloidea</taxon>
        <taxon>Philodinida</taxon>
        <taxon>Philodinidae</taxon>
        <taxon>Rotaria</taxon>
    </lineage>
</organism>
<feature type="compositionally biased region" description="Polar residues" evidence="2">
    <location>
        <begin position="154"/>
        <end position="164"/>
    </location>
</feature>
<evidence type="ECO:0000313" key="6">
    <source>
        <dbReference type="EMBL" id="CAF3981874.1"/>
    </source>
</evidence>
<proteinExistence type="predicted"/>
<dbReference type="GO" id="GO:0030001">
    <property type="term" value="P:metal ion transport"/>
    <property type="evidence" value="ECO:0007669"/>
    <property type="project" value="TreeGrafter"/>
</dbReference>
<evidence type="ECO:0000256" key="1">
    <source>
        <dbReference type="SAM" id="Coils"/>
    </source>
</evidence>
<dbReference type="PANTHER" id="PTHR13800:SF1">
    <property type="entry name" value="TRANSIENT RECEPTOR POTENTIAL CATION CHANNEL TRPM"/>
    <property type="match status" value="1"/>
</dbReference>
<keyword evidence="8" id="KW-1185">Reference proteome</keyword>
<feature type="region of interest" description="Disordered" evidence="2">
    <location>
        <begin position="129"/>
        <end position="171"/>
    </location>
</feature>
<evidence type="ECO:0000259" key="3">
    <source>
        <dbReference type="Pfam" id="PF15007"/>
    </source>
</evidence>
<evidence type="ECO:0000313" key="7">
    <source>
        <dbReference type="Proteomes" id="UP000663842"/>
    </source>
</evidence>